<evidence type="ECO:0000259" key="6">
    <source>
        <dbReference type="PROSITE" id="PS50109"/>
    </source>
</evidence>
<dbReference type="CDD" id="cd00075">
    <property type="entry name" value="HATPase"/>
    <property type="match status" value="1"/>
</dbReference>
<feature type="domain" description="Histidine kinase" evidence="6">
    <location>
        <begin position="281"/>
        <end position="494"/>
    </location>
</feature>
<evidence type="ECO:0000256" key="1">
    <source>
        <dbReference type="ARBA" id="ARBA00000085"/>
    </source>
</evidence>
<dbReference type="EC" id="2.7.13.3" evidence="2"/>
<evidence type="ECO:0000313" key="9">
    <source>
        <dbReference type="EMBL" id="MBW2962843.1"/>
    </source>
</evidence>
<comment type="catalytic activity">
    <reaction evidence="1">
        <text>ATP + protein L-histidine = ADP + protein N-phospho-L-histidine.</text>
        <dbReference type="EC" id="2.7.13.3"/>
    </reaction>
</comment>
<dbReference type="NCBIfam" id="TIGR00229">
    <property type="entry name" value="sensory_box"/>
    <property type="match status" value="1"/>
</dbReference>
<dbReference type="InterPro" id="IPR001610">
    <property type="entry name" value="PAC"/>
</dbReference>
<evidence type="ECO:0000256" key="2">
    <source>
        <dbReference type="ARBA" id="ARBA00012438"/>
    </source>
</evidence>
<keyword evidence="3" id="KW-0597">Phosphoprotein</keyword>
<proteinExistence type="predicted"/>
<feature type="domain" description="PAC" evidence="8">
    <location>
        <begin position="211"/>
        <end position="263"/>
    </location>
</feature>
<dbReference type="InterPro" id="IPR003594">
    <property type="entry name" value="HATPase_dom"/>
</dbReference>
<dbReference type="PROSITE" id="PS50113">
    <property type="entry name" value="PAC"/>
    <property type="match status" value="1"/>
</dbReference>
<keyword evidence="4" id="KW-0808">Transferase</keyword>
<reference evidence="9 10" key="1">
    <citation type="submission" date="2021-07" db="EMBL/GenBank/DDBJ databases">
        <title>Mesonia aestuariivivens sp. nov., isolated from a tidal flat.</title>
        <authorList>
            <person name="Kim Y.-O."/>
            <person name="Yoon J.-H."/>
        </authorList>
    </citation>
    <scope>NUCLEOTIDE SEQUENCE [LARGE SCALE GENOMIC DNA]</scope>
    <source>
        <strain evidence="9 10">JHPTF-M18</strain>
    </source>
</reference>
<dbReference type="InterPro" id="IPR000014">
    <property type="entry name" value="PAS"/>
</dbReference>
<evidence type="ECO:0000256" key="4">
    <source>
        <dbReference type="ARBA" id="ARBA00022679"/>
    </source>
</evidence>
<evidence type="ECO:0000313" key="10">
    <source>
        <dbReference type="Proteomes" id="UP000719267"/>
    </source>
</evidence>
<evidence type="ECO:0000256" key="5">
    <source>
        <dbReference type="ARBA" id="ARBA00022777"/>
    </source>
</evidence>
<dbReference type="CDD" id="cd00130">
    <property type="entry name" value="PAS"/>
    <property type="match status" value="1"/>
</dbReference>
<dbReference type="RefSeq" id="WP_219041125.1">
    <property type="nucleotide sequence ID" value="NZ_JAHWDF010000018.1"/>
</dbReference>
<gene>
    <name evidence="9" type="ORF">KW502_13695</name>
</gene>
<organism evidence="9 10">
    <name type="scientific">Mesonia aestuariivivens</name>
    <dbReference type="NCBI Taxonomy" id="2796128"/>
    <lineage>
        <taxon>Bacteria</taxon>
        <taxon>Pseudomonadati</taxon>
        <taxon>Bacteroidota</taxon>
        <taxon>Flavobacteriia</taxon>
        <taxon>Flavobacteriales</taxon>
        <taxon>Flavobacteriaceae</taxon>
        <taxon>Mesonia</taxon>
    </lineage>
</organism>
<evidence type="ECO:0000259" key="7">
    <source>
        <dbReference type="PROSITE" id="PS50112"/>
    </source>
</evidence>
<feature type="domain" description="PAS" evidence="7">
    <location>
        <begin position="137"/>
        <end position="179"/>
    </location>
</feature>
<keyword evidence="5" id="KW-0418">Kinase</keyword>
<dbReference type="InterPro" id="IPR000700">
    <property type="entry name" value="PAS-assoc_C"/>
</dbReference>
<name>A0ABS6W4N8_9FLAO</name>
<keyword evidence="10" id="KW-1185">Reference proteome</keyword>
<evidence type="ECO:0000256" key="3">
    <source>
        <dbReference type="ARBA" id="ARBA00022553"/>
    </source>
</evidence>
<protein>
    <recommendedName>
        <fullName evidence="2">histidine kinase</fullName>
        <ecNumber evidence="2">2.7.13.3</ecNumber>
    </recommendedName>
</protein>
<dbReference type="InterPro" id="IPR005467">
    <property type="entry name" value="His_kinase_dom"/>
</dbReference>
<dbReference type="PROSITE" id="PS50112">
    <property type="entry name" value="PAS"/>
    <property type="match status" value="1"/>
</dbReference>
<dbReference type="SMART" id="SM00387">
    <property type="entry name" value="HATPase_c"/>
    <property type="match status" value="1"/>
</dbReference>
<dbReference type="Proteomes" id="UP000719267">
    <property type="component" value="Unassembled WGS sequence"/>
</dbReference>
<sequence length="494" mass="56746">MIAMPQNKNYKSLLEKTTLYAKMGSWELDLKSHELYWNRVTKLIHGVSENFECNINEALKFYKDAYSKNLMINSLKNAIEKNEEFDIKIKLTTALNEEIWVRSVGIPVIEDGVCTSVYGLFQDIDIEEKKKEKLHKQIQFISHVLENTSIGIASFDEFGHIEKVNSGLCEILGYRKYEMKKLTYKDVIFKEDINKFLIGLNKLKNNKIQSYTSKKRYRHKNGNILYVHLVLTVIRNINKEPINYLAQIIDLTPQYKNEEKLNSYLDITTDQNQRLLNFANIVSHNLKSHSGNLEMLLELLHEEQPQLLDNELMYLLGKSVENLSETIQHLNEVVLMHKANDKNIETLNLSHFIDKTIENVSASIKAENIQVDIQVNNELTVKAIPAYLESILLNLITNAIKYKDENKKALLKIVANKITNYIEINFVDNGLGIDIEKNKSKLFGMYNTFHSNENARGIGLFITKNQVEAIGGTIDLESKVGVGSTFKVKLLNGK</sequence>
<dbReference type="Pfam" id="PF02518">
    <property type="entry name" value="HATPase_c"/>
    <property type="match status" value="1"/>
</dbReference>
<comment type="caution">
    <text evidence="9">The sequence shown here is derived from an EMBL/GenBank/DDBJ whole genome shotgun (WGS) entry which is preliminary data.</text>
</comment>
<accession>A0ABS6W4N8</accession>
<dbReference type="SMART" id="SM00086">
    <property type="entry name" value="PAC"/>
    <property type="match status" value="1"/>
</dbReference>
<dbReference type="PANTHER" id="PTHR43304">
    <property type="entry name" value="PHYTOCHROME-LIKE PROTEIN CPH1"/>
    <property type="match status" value="1"/>
</dbReference>
<dbReference type="PROSITE" id="PS50109">
    <property type="entry name" value="HIS_KIN"/>
    <property type="match status" value="1"/>
</dbReference>
<dbReference type="EMBL" id="JAHWDF010000018">
    <property type="protein sequence ID" value="MBW2962843.1"/>
    <property type="molecule type" value="Genomic_DNA"/>
</dbReference>
<evidence type="ECO:0000259" key="8">
    <source>
        <dbReference type="PROSITE" id="PS50113"/>
    </source>
</evidence>
<dbReference type="InterPro" id="IPR013655">
    <property type="entry name" value="PAS_fold_3"/>
</dbReference>
<dbReference type="PANTHER" id="PTHR43304:SF1">
    <property type="entry name" value="PAC DOMAIN-CONTAINING PROTEIN"/>
    <property type="match status" value="1"/>
</dbReference>
<dbReference type="InterPro" id="IPR052162">
    <property type="entry name" value="Sensor_kinase/Photoreceptor"/>
</dbReference>
<dbReference type="SMART" id="SM00091">
    <property type="entry name" value="PAS"/>
    <property type="match status" value="1"/>
</dbReference>
<dbReference type="Pfam" id="PF08447">
    <property type="entry name" value="PAS_3"/>
    <property type="match status" value="1"/>
</dbReference>